<dbReference type="Gene3D" id="3.40.50.12780">
    <property type="entry name" value="N-terminal domain of ligase-like"/>
    <property type="match status" value="1"/>
</dbReference>
<evidence type="ECO:0000313" key="7">
    <source>
        <dbReference type="Proteomes" id="UP000501705"/>
    </source>
</evidence>
<dbReference type="GO" id="GO:0005886">
    <property type="term" value="C:plasma membrane"/>
    <property type="evidence" value="ECO:0007669"/>
    <property type="project" value="TreeGrafter"/>
</dbReference>
<evidence type="ECO:0000256" key="1">
    <source>
        <dbReference type="ARBA" id="ARBA00006432"/>
    </source>
</evidence>
<evidence type="ECO:0000256" key="4">
    <source>
        <dbReference type="ARBA" id="ARBA00023098"/>
    </source>
</evidence>
<dbReference type="InterPro" id="IPR000873">
    <property type="entry name" value="AMP-dep_synth/lig_dom"/>
</dbReference>
<dbReference type="InterPro" id="IPR045851">
    <property type="entry name" value="AMP-bd_C_sf"/>
</dbReference>
<name>A0A6G9XXH9_NOCBR</name>
<evidence type="ECO:0000256" key="2">
    <source>
        <dbReference type="ARBA" id="ARBA00022598"/>
    </source>
</evidence>
<sequence length="591" mass="63503">MEGDGRTMDSSAIRVVADIVRYRSEDMPEKVAIRYVPDLAALSVSEELTYRKLCERALTIGIWLVRNGFRPGDRALLVFDRPVAFAEAFFACAWAGVIAVPAPVPGPSRTGRERLTGIVADAEPSVVLCDGRGASGFQDWALRTGSGSLPVCDVRSLQTPVEFDRVTPFARADDVLLLQYTSGSTREPKGVVVTNANVVANLNVIRTRLGGGLGRGACGWLPLTHDMGLLGQLLFPLFTGGWVCLTSPSEFVRRPLGWLSLMSRYRADLATAPDFAYALCTRAGRDNPVVSTLDLSSWRQALNGAEPVRADTLTAFAAEFGKAGFAAEALTPTYGLAEATLMVSAKPSGTMPTVLTVDHDALARGAVEPVAPGERARRIVSCGEYEPGTVAIVDPNTRVARDAARIGEIWVSGPCVAQGYWKQSSQSAESFDAMTADGRGGYLRTGDLGFVSSGTLYVTGRIKDVIVVRGRNLYPHDLEDTVRGAAGGLSLGRSVVLGMDDEPGVIVIQELSDDDPEEGVLAAAAARIRRALIQDFGVGRSSVLFVPPRTVRLTTSGKVRRSLMKQLFLESELNPIYQAMAPEPRVEKEER</sequence>
<keyword evidence="3" id="KW-0276">Fatty acid metabolism</keyword>
<dbReference type="PANTHER" id="PTHR22754:SF32">
    <property type="entry name" value="DISCO-INTERACTING PROTEIN 2"/>
    <property type="match status" value="1"/>
</dbReference>
<keyword evidence="4" id="KW-0443">Lipid metabolism</keyword>
<evidence type="ECO:0000313" key="6">
    <source>
        <dbReference type="EMBL" id="QIS05611.1"/>
    </source>
</evidence>
<dbReference type="FunFam" id="3.40.50.12780:FF:000013">
    <property type="entry name" value="Long-chain-fatty-acid--AMP ligase FadD32"/>
    <property type="match status" value="1"/>
</dbReference>
<dbReference type="SUPFAM" id="SSF56801">
    <property type="entry name" value="Acetyl-CoA synthetase-like"/>
    <property type="match status" value="1"/>
</dbReference>
<gene>
    <name evidence="6" type="ORF">F5X71_27815</name>
</gene>
<dbReference type="Gene3D" id="3.30.300.30">
    <property type="match status" value="1"/>
</dbReference>
<dbReference type="GO" id="GO:0016874">
    <property type="term" value="F:ligase activity"/>
    <property type="evidence" value="ECO:0007669"/>
    <property type="project" value="UniProtKB-KW"/>
</dbReference>
<dbReference type="GO" id="GO:0070566">
    <property type="term" value="F:adenylyltransferase activity"/>
    <property type="evidence" value="ECO:0007669"/>
    <property type="project" value="TreeGrafter"/>
</dbReference>
<dbReference type="Proteomes" id="UP000501705">
    <property type="component" value="Chromosome"/>
</dbReference>
<dbReference type="AlphaFoldDB" id="A0A6G9XXH9"/>
<organism evidence="6 7">
    <name type="scientific">Nocardia brasiliensis</name>
    <dbReference type="NCBI Taxonomy" id="37326"/>
    <lineage>
        <taxon>Bacteria</taxon>
        <taxon>Bacillati</taxon>
        <taxon>Actinomycetota</taxon>
        <taxon>Actinomycetes</taxon>
        <taxon>Mycobacteriales</taxon>
        <taxon>Nocardiaceae</taxon>
        <taxon>Nocardia</taxon>
    </lineage>
</organism>
<dbReference type="InterPro" id="IPR040097">
    <property type="entry name" value="FAAL/FAAC"/>
</dbReference>
<dbReference type="GO" id="GO:0006633">
    <property type="term" value="P:fatty acid biosynthetic process"/>
    <property type="evidence" value="ECO:0007669"/>
    <property type="project" value="TreeGrafter"/>
</dbReference>
<keyword evidence="2" id="KW-0436">Ligase</keyword>
<evidence type="ECO:0000259" key="5">
    <source>
        <dbReference type="Pfam" id="PF00501"/>
    </source>
</evidence>
<accession>A0A6G9XXH9</accession>
<feature type="domain" description="AMP-dependent synthetase/ligase" evidence="5">
    <location>
        <begin position="28"/>
        <end position="421"/>
    </location>
</feature>
<dbReference type="EMBL" id="CP046171">
    <property type="protein sequence ID" value="QIS05611.1"/>
    <property type="molecule type" value="Genomic_DNA"/>
</dbReference>
<protein>
    <submittedName>
        <fullName evidence="6">AMP-binding protein</fullName>
    </submittedName>
</protein>
<dbReference type="CDD" id="cd05931">
    <property type="entry name" value="FAAL"/>
    <property type="match status" value="1"/>
</dbReference>
<dbReference type="InterPro" id="IPR042099">
    <property type="entry name" value="ANL_N_sf"/>
</dbReference>
<proteinExistence type="inferred from homology"/>
<evidence type="ECO:0000256" key="3">
    <source>
        <dbReference type="ARBA" id="ARBA00022832"/>
    </source>
</evidence>
<dbReference type="GO" id="GO:0071766">
    <property type="term" value="P:Actinobacterium-type cell wall biogenesis"/>
    <property type="evidence" value="ECO:0007669"/>
    <property type="project" value="UniProtKB-ARBA"/>
</dbReference>
<dbReference type="Pfam" id="PF00501">
    <property type="entry name" value="AMP-binding"/>
    <property type="match status" value="1"/>
</dbReference>
<dbReference type="RefSeq" id="WP_342803744.1">
    <property type="nucleotide sequence ID" value="NZ_CP046171.1"/>
</dbReference>
<comment type="similarity">
    <text evidence="1">Belongs to the ATP-dependent AMP-binding enzyme family.</text>
</comment>
<dbReference type="PANTHER" id="PTHR22754">
    <property type="entry name" value="DISCO-INTERACTING PROTEIN 2 DIP2 -RELATED"/>
    <property type="match status" value="1"/>
</dbReference>
<reference evidence="6 7" key="1">
    <citation type="journal article" date="2019" name="ACS Chem. Biol.">
        <title>Identification and Mobilization of a Cryptic Antibiotic Biosynthesis Gene Locus from a Human-Pathogenic Nocardia Isolate.</title>
        <authorList>
            <person name="Herisse M."/>
            <person name="Ishida K."/>
            <person name="Porter J.L."/>
            <person name="Howden B."/>
            <person name="Hertweck C."/>
            <person name="Stinear T.P."/>
            <person name="Pidot S.J."/>
        </authorList>
    </citation>
    <scope>NUCLEOTIDE SEQUENCE [LARGE SCALE GENOMIC DNA]</scope>
    <source>
        <strain evidence="6 7">AUSMDU00024985</strain>
    </source>
</reference>